<keyword evidence="1" id="KW-1133">Transmembrane helix</keyword>
<gene>
    <name evidence="3" type="ORF">GCM10022214_78340</name>
</gene>
<feature type="domain" description="Putative Flp pilus-assembly TadG-like N-terminal" evidence="2">
    <location>
        <begin position="20"/>
        <end position="66"/>
    </location>
</feature>
<reference evidence="4" key="1">
    <citation type="journal article" date="2019" name="Int. J. Syst. Evol. Microbiol.">
        <title>The Global Catalogue of Microorganisms (GCM) 10K type strain sequencing project: providing services to taxonomists for standard genome sequencing and annotation.</title>
        <authorList>
            <consortium name="The Broad Institute Genomics Platform"/>
            <consortium name="The Broad Institute Genome Sequencing Center for Infectious Disease"/>
            <person name="Wu L."/>
            <person name="Ma J."/>
        </authorList>
    </citation>
    <scope>NUCLEOTIDE SEQUENCE [LARGE SCALE GENOMIC DNA]</scope>
    <source>
        <strain evidence="4">JCM 16702</strain>
    </source>
</reference>
<evidence type="ECO:0000313" key="3">
    <source>
        <dbReference type="EMBL" id="GAA4101083.1"/>
    </source>
</evidence>
<accession>A0ABP7X091</accession>
<keyword evidence="1" id="KW-0812">Transmembrane</keyword>
<dbReference type="InterPro" id="IPR028087">
    <property type="entry name" value="Tad_N"/>
</dbReference>
<keyword evidence="4" id="KW-1185">Reference proteome</keyword>
<name>A0ABP7X091_9ACTN</name>
<organism evidence="3 4">
    <name type="scientific">Actinomadura miaoliensis</name>
    <dbReference type="NCBI Taxonomy" id="430685"/>
    <lineage>
        <taxon>Bacteria</taxon>
        <taxon>Bacillati</taxon>
        <taxon>Actinomycetota</taxon>
        <taxon>Actinomycetes</taxon>
        <taxon>Streptosporangiales</taxon>
        <taxon>Thermomonosporaceae</taxon>
        <taxon>Actinomadura</taxon>
    </lineage>
</organism>
<dbReference type="Pfam" id="PF13400">
    <property type="entry name" value="Tad"/>
    <property type="match status" value="1"/>
</dbReference>
<dbReference type="Proteomes" id="UP001500683">
    <property type="component" value="Unassembled WGS sequence"/>
</dbReference>
<sequence length="152" mass="15588">MSLGSTIATDVQQPRPSDQGAISLFVVVFFVALLAAVGLVVDGGAKIRAARRASAVAEEAARAGAGRIDRDRAYAHGGRFTVDRTIAVHASRAYLASTGTSGSVSVVSDQKIRVTVTISKPTLLLAAVGVGELSVTKTATADLLQGVEAPDR</sequence>
<keyword evidence="1" id="KW-0472">Membrane</keyword>
<evidence type="ECO:0000256" key="1">
    <source>
        <dbReference type="SAM" id="Phobius"/>
    </source>
</evidence>
<proteinExistence type="predicted"/>
<feature type="transmembrane region" description="Helical" evidence="1">
    <location>
        <begin position="20"/>
        <end position="41"/>
    </location>
</feature>
<dbReference type="EMBL" id="BAAAZG010000061">
    <property type="protein sequence ID" value="GAA4101083.1"/>
    <property type="molecule type" value="Genomic_DNA"/>
</dbReference>
<evidence type="ECO:0000313" key="4">
    <source>
        <dbReference type="Proteomes" id="UP001500683"/>
    </source>
</evidence>
<protein>
    <recommendedName>
        <fullName evidence="2">Putative Flp pilus-assembly TadG-like N-terminal domain-containing protein</fullName>
    </recommendedName>
</protein>
<comment type="caution">
    <text evidence="3">The sequence shown here is derived from an EMBL/GenBank/DDBJ whole genome shotgun (WGS) entry which is preliminary data.</text>
</comment>
<evidence type="ECO:0000259" key="2">
    <source>
        <dbReference type="Pfam" id="PF13400"/>
    </source>
</evidence>
<dbReference type="RefSeq" id="WP_344957726.1">
    <property type="nucleotide sequence ID" value="NZ_BAAAZG010000061.1"/>
</dbReference>